<gene>
    <name evidence="3" type="ORF">EHS13_31290</name>
</gene>
<reference evidence="4" key="1">
    <citation type="submission" date="2018-11" db="EMBL/GenBank/DDBJ databases">
        <title>Complete genome sequence of Paenibacillus sp. ML311-T8.</title>
        <authorList>
            <person name="Nam Y.-D."/>
            <person name="Kang J."/>
            <person name="Chung W.-H."/>
            <person name="Park Y.S."/>
        </authorList>
    </citation>
    <scope>NUCLEOTIDE SEQUENCE [LARGE SCALE GENOMIC DNA]</scope>
    <source>
        <strain evidence="4">ML311-T8</strain>
    </source>
</reference>
<dbReference type="InterPro" id="IPR006059">
    <property type="entry name" value="SBP"/>
</dbReference>
<evidence type="ECO:0000313" key="4">
    <source>
        <dbReference type="Proteomes" id="UP000426246"/>
    </source>
</evidence>
<feature type="compositionally biased region" description="Low complexity" evidence="1">
    <location>
        <begin position="27"/>
        <end position="52"/>
    </location>
</feature>
<organism evidence="3 4">
    <name type="scientific">Paenibacillus psychroresistens</name>
    <dbReference type="NCBI Taxonomy" id="1778678"/>
    <lineage>
        <taxon>Bacteria</taxon>
        <taxon>Bacillati</taxon>
        <taxon>Bacillota</taxon>
        <taxon>Bacilli</taxon>
        <taxon>Bacillales</taxon>
        <taxon>Paenibacillaceae</taxon>
        <taxon>Paenibacillus</taxon>
    </lineage>
</organism>
<dbReference type="OrthoDB" id="9798191at2"/>
<accession>A0A6B8RTB8</accession>
<keyword evidence="4" id="KW-1185">Reference proteome</keyword>
<dbReference type="EMBL" id="CP034235">
    <property type="protein sequence ID" value="QGQ99044.1"/>
    <property type="molecule type" value="Genomic_DNA"/>
</dbReference>
<dbReference type="SUPFAM" id="SSF53850">
    <property type="entry name" value="Periplasmic binding protein-like II"/>
    <property type="match status" value="1"/>
</dbReference>
<keyword evidence="2" id="KW-0732">Signal</keyword>
<dbReference type="AlphaFoldDB" id="A0A6B8RTB8"/>
<feature type="signal peptide" evidence="2">
    <location>
        <begin position="1"/>
        <end position="22"/>
    </location>
</feature>
<dbReference type="Gene3D" id="3.40.190.10">
    <property type="entry name" value="Periplasmic binding protein-like II"/>
    <property type="match status" value="1"/>
</dbReference>
<dbReference type="PANTHER" id="PTHR43649:SF12">
    <property type="entry name" value="DIACETYLCHITOBIOSE BINDING PROTEIN DASA"/>
    <property type="match status" value="1"/>
</dbReference>
<dbReference type="Pfam" id="PF01547">
    <property type="entry name" value="SBP_bac_1"/>
    <property type="match status" value="1"/>
</dbReference>
<protein>
    <submittedName>
        <fullName evidence="3">Extracellular solute-binding protein</fullName>
    </submittedName>
</protein>
<evidence type="ECO:0000256" key="1">
    <source>
        <dbReference type="SAM" id="MobiDB-lite"/>
    </source>
</evidence>
<proteinExistence type="predicted"/>
<evidence type="ECO:0000256" key="2">
    <source>
        <dbReference type="SAM" id="SignalP"/>
    </source>
</evidence>
<feature type="chain" id="PRO_5039275276" evidence="2">
    <location>
        <begin position="23"/>
        <end position="563"/>
    </location>
</feature>
<sequence>MNKHLKPISIFMVIMILMLSLAACTKSSSTPSPTPEVSVAPATSAPETVAPATPAPETPAPETATPVPEVELSGEININLGSTNNAGWNAIAKAYTALHPKVKVNVELKPAEGYADWLRAQLSSDQPAADIVNNNVVADLIKTRFVDLKPYYDQPNAYHNNEIWKDAFKDFSTQSVDSITGGIYNINLETVQVAWFYNKSAFVKAGIATPPTTWDELVEACKKLKAAGYIPIGIGGDFDSFWAGSMGWLARIYADSATRTDLEKVRCQPNDYCYDPEVDGVWKMDLADPHNDDDAKVNKNPLRQALAVKTGDLNVTNDGYKTLYTNYKKIIPEFVEPGFFGTKDPSAYTLFLTQKAAIRVDGAWLLTSFDKDLKDSTKNGGSKDALPAFEYGVFPMPNMSGAGIQAPVRTIEVPIGFIGAIKKDQAHNDLVVDFLKYYASSIGYSVYLDATLKDGQGIAGPPIIKGITLEPQLQEKFDALKLLGNSEKGNAMGVLSRGIYDYQPLLREWVSLAQEYFSGKKPLDTFLTAYQKSIDKNFEKAIQSQKMELVDLDTPEKKQPERK</sequence>
<name>A0A6B8RTB8_9BACL</name>
<dbReference type="Proteomes" id="UP000426246">
    <property type="component" value="Chromosome"/>
</dbReference>
<evidence type="ECO:0000313" key="3">
    <source>
        <dbReference type="EMBL" id="QGQ99044.1"/>
    </source>
</evidence>
<feature type="region of interest" description="Disordered" evidence="1">
    <location>
        <begin position="27"/>
        <end position="66"/>
    </location>
</feature>
<dbReference type="PROSITE" id="PS51257">
    <property type="entry name" value="PROKAR_LIPOPROTEIN"/>
    <property type="match status" value="1"/>
</dbReference>
<dbReference type="RefSeq" id="WP_155704151.1">
    <property type="nucleotide sequence ID" value="NZ_CP034235.1"/>
</dbReference>
<dbReference type="PANTHER" id="PTHR43649">
    <property type="entry name" value="ARABINOSE-BINDING PROTEIN-RELATED"/>
    <property type="match status" value="1"/>
</dbReference>
<dbReference type="KEGG" id="ppsc:EHS13_31290"/>
<dbReference type="InterPro" id="IPR050490">
    <property type="entry name" value="Bact_solute-bd_prot1"/>
</dbReference>